<dbReference type="SUPFAM" id="SSF53383">
    <property type="entry name" value="PLP-dependent transferases"/>
    <property type="match status" value="1"/>
</dbReference>
<name>A0A402AC90_9CHLR</name>
<evidence type="ECO:0008006" key="3">
    <source>
        <dbReference type="Google" id="ProtNLM"/>
    </source>
</evidence>
<dbReference type="PANTHER" id="PTHR30244">
    <property type="entry name" value="TRANSAMINASE"/>
    <property type="match status" value="1"/>
</dbReference>
<protein>
    <recommendedName>
        <fullName evidence="3">Aminotransferase DegT</fullName>
    </recommendedName>
</protein>
<accession>A0A402AC90</accession>
<dbReference type="GO" id="GO:0008483">
    <property type="term" value="F:transaminase activity"/>
    <property type="evidence" value="ECO:0007669"/>
    <property type="project" value="TreeGrafter"/>
</dbReference>
<dbReference type="AlphaFoldDB" id="A0A402AC90"/>
<evidence type="ECO:0000313" key="2">
    <source>
        <dbReference type="Proteomes" id="UP000287188"/>
    </source>
</evidence>
<comment type="caution">
    <text evidence="1">The sequence shown here is derived from an EMBL/GenBank/DDBJ whole genome shotgun (WGS) entry which is preliminary data.</text>
</comment>
<dbReference type="InterPro" id="IPR015424">
    <property type="entry name" value="PyrdxlP-dep_Trfase"/>
</dbReference>
<keyword evidence="2" id="KW-1185">Reference proteome</keyword>
<evidence type="ECO:0000313" key="1">
    <source>
        <dbReference type="EMBL" id="GCE16713.1"/>
    </source>
</evidence>
<dbReference type="EMBL" id="BIFS01000001">
    <property type="protein sequence ID" value="GCE16713.1"/>
    <property type="molecule type" value="Genomic_DNA"/>
</dbReference>
<sequence length="218" mass="23873">MKIEPVNIFFSEDDEAFITTEIKKCLQRGQLSNGDHVEAFENEFATYTHSRYAIAMSCGTATIENTMRLLKVANKEVIVAANAFFSTALGPLLAGAKVCLADINPTTFAPSVEDLENAITENSVGVILVHMGGIVTPELPQIRRWCDEHNLWLFEDCAHAHGSLHEHQHAGTFGLAGGFSFFATKVITSGKEVCSLPMMKMLRQRRDSIGISGSRING</sequence>
<dbReference type="Proteomes" id="UP000287188">
    <property type="component" value="Unassembled WGS sequence"/>
</dbReference>
<proteinExistence type="predicted"/>
<dbReference type="GO" id="GO:0030170">
    <property type="term" value="F:pyridoxal phosphate binding"/>
    <property type="evidence" value="ECO:0007669"/>
    <property type="project" value="TreeGrafter"/>
</dbReference>
<dbReference type="Pfam" id="PF01041">
    <property type="entry name" value="DegT_DnrJ_EryC1"/>
    <property type="match status" value="1"/>
</dbReference>
<dbReference type="PANTHER" id="PTHR30244:SF34">
    <property type="entry name" value="DTDP-4-AMINO-4,6-DIDEOXYGALACTOSE TRANSAMINASE"/>
    <property type="match status" value="1"/>
</dbReference>
<dbReference type="GO" id="GO:0000271">
    <property type="term" value="P:polysaccharide biosynthetic process"/>
    <property type="evidence" value="ECO:0007669"/>
    <property type="project" value="TreeGrafter"/>
</dbReference>
<dbReference type="Gene3D" id="3.40.640.10">
    <property type="entry name" value="Type I PLP-dependent aspartate aminotransferase-like (Major domain)"/>
    <property type="match status" value="1"/>
</dbReference>
<gene>
    <name evidence="1" type="ORF">KDK_05130</name>
</gene>
<dbReference type="RefSeq" id="WP_161977044.1">
    <property type="nucleotide sequence ID" value="NZ_BIFS01000001.1"/>
</dbReference>
<reference evidence="2" key="1">
    <citation type="submission" date="2018-12" db="EMBL/GenBank/DDBJ databases">
        <title>Tengunoibacter tsumagoiensis gen. nov., sp. nov., Dictyobacter kobayashii sp. nov., D. alpinus sp. nov., and D. joshuensis sp. nov. and description of Dictyobacteraceae fam. nov. within the order Ktedonobacterales isolated from Tengu-no-mugimeshi.</title>
        <authorList>
            <person name="Wang C.M."/>
            <person name="Zheng Y."/>
            <person name="Sakai Y."/>
            <person name="Toyoda A."/>
            <person name="Minakuchi Y."/>
            <person name="Abe K."/>
            <person name="Yokota A."/>
            <person name="Yabe S."/>
        </authorList>
    </citation>
    <scope>NUCLEOTIDE SEQUENCE [LARGE SCALE GENOMIC DNA]</scope>
    <source>
        <strain evidence="2">Uno11</strain>
    </source>
</reference>
<organism evidence="1 2">
    <name type="scientific">Dictyobacter kobayashii</name>
    <dbReference type="NCBI Taxonomy" id="2014872"/>
    <lineage>
        <taxon>Bacteria</taxon>
        <taxon>Bacillati</taxon>
        <taxon>Chloroflexota</taxon>
        <taxon>Ktedonobacteria</taxon>
        <taxon>Ktedonobacterales</taxon>
        <taxon>Dictyobacteraceae</taxon>
        <taxon>Dictyobacter</taxon>
    </lineage>
</organism>
<dbReference type="InterPro" id="IPR000653">
    <property type="entry name" value="DegT/StrS_aminotransferase"/>
</dbReference>
<dbReference type="InterPro" id="IPR015421">
    <property type="entry name" value="PyrdxlP-dep_Trfase_major"/>
</dbReference>